<proteinExistence type="predicted"/>
<evidence type="ECO:0000256" key="1">
    <source>
        <dbReference type="SAM" id="MobiDB-lite"/>
    </source>
</evidence>
<feature type="region of interest" description="Disordered" evidence="1">
    <location>
        <begin position="1"/>
        <end position="105"/>
    </location>
</feature>
<name>A0A9N9Q764_9HELO</name>
<dbReference type="OrthoDB" id="10669065at2759"/>
<evidence type="ECO:0000313" key="3">
    <source>
        <dbReference type="Proteomes" id="UP000701801"/>
    </source>
</evidence>
<protein>
    <submittedName>
        <fullName evidence="2">Uncharacterized protein</fullName>
    </submittedName>
</protein>
<sequence>MPVTTRNTGTRKLATRGAKQKATTEKIPTPETSTKPRESVPTGSKRNAKPGMSTPTPAIKTEPQESVAKGSKLEAATAKSPNLTTKTKLQEPVATGSKRAKQRRKSNPLGIITPDWLRRMESEFPVCIKEASQNALRVLVYELWLLSRRDYPEIRDRIHHRLSKRTYEVSDHDFAENDFTWLTFDQRSTRFEQERFDMLVRVFQDDYRKYTSTDDDTDFDDDPDSGEQLPAKRRRVEDPGKESSRPVGRGGGVKTDFVDESSSDKDAEEGSEKSNDDEESNSEGSEQDEDSDEEREAFDRWYSMSW</sequence>
<accession>A0A9N9Q764</accession>
<feature type="region of interest" description="Disordered" evidence="1">
    <location>
        <begin position="212"/>
        <end position="306"/>
    </location>
</feature>
<feature type="compositionally biased region" description="Basic and acidic residues" evidence="1">
    <location>
        <begin position="235"/>
        <end position="244"/>
    </location>
</feature>
<reference evidence="2" key="1">
    <citation type="submission" date="2021-07" db="EMBL/GenBank/DDBJ databases">
        <authorList>
            <person name="Durling M."/>
        </authorList>
    </citation>
    <scope>NUCLEOTIDE SEQUENCE</scope>
</reference>
<feature type="compositionally biased region" description="Acidic residues" evidence="1">
    <location>
        <begin position="275"/>
        <end position="296"/>
    </location>
</feature>
<evidence type="ECO:0000313" key="2">
    <source>
        <dbReference type="EMBL" id="CAG8976321.1"/>
    </source>
</evidence>
<feature type="compositionally biased region" description="Basic and acidic residues" evidence="1">
    <location>
        <begin position="262"/>
        <end position="274"/>
    </location>
</feature>
<gene>
    <name evidence="2" type="ORF">HYALB_00005727</name>
</gene>
<keyword evidence="3" id="KW-1185">Reference proteome</keyword>
<feature type="compositionally biased region" description="Acidic residues" evidence="1">
    <location>
        <begin position="213"/>
        <end position="225"/>
    </location>
</feature>
<dbReference type="EMBL" id="CAJVRM010000172">
    <property type="protein sequence ID" value="CAG8976321.1"/>
    <property type="molecule type" value="Genomic_DNA"/>
</dbReference>
<comment type="caution">
    <text evidence="2">The sequence shown here is derived from an EMBL/GenBank/DDBJ whole genome shotgun (WGS) entry which is preliminary data.</text>
</comment>
<dbReference type="Proteomes" id="UP000701801">
    <property type="component" value="Unassembled WGS sequence"/>
</dbReference>
<feature type="compositionally biased region" description="Polar residues" evidence="1">
    <location>
        <begin position="1"/>
        <end position="10"/>
    </location>
</feature>
<organism evidence="2 3">
    <name type="scientific">Hymenoscyphus albidus</name>
    <dbReference type="NCBI Taxonomy" id="595503"/>
    <lineage>
        <taxon>Eukaryota</taxon>
        <taxon>Fungi</taxon>
        <taxon>Dikarya</taxon>
        <taxon>Ascomycota</taxon>
        <taxon>Pezizomycotina</taxon>
        <taxon>Leotiomycetes</taxon>
        <taxon>Helotiales</taxon>
        <taxon>Helotiaceae</taxon>
        <taxon>Hymenoscyphus</taxon>
    </lineage>
</organism>
<dbReference type="AlphaFoldDB" id="A0A9N9Q764"/>